<dbReference type="SUPFAM" id="SSF51182">
    <property type="entry name" value="RmlC-like cupins"/>
    <property type="match status" value="1"/>
</dbReference>
<dbReference type="Pfam" id="PF00190">
    <property type="entry name" value="Cupin_1"/>
    <property type="match status" value="2"/>
</dbReference>
<evidence type="ECO:0000313" key="4">
    <source>
        <dbReference type="Proteomes" id="UP000095751"/>
    </source>
</evidence>
<sequence>MKIININFTFITIAAASLLSEASSANIDYNDKLCWSGNEDPATNPDVPFFNSNLSVDCKELNDHSGLQCGRDYYGKDGNSFLNWVYGTKHPGFPNWIAMDKVGKSQYAPDGLMFATFKLGMSGSLRDPHWHPNSSEILFVTGGKAKVTVTGFPKTDVAGNLRGATSTVMGKERFSETFIVSTGDAVIFPVGYHHYFEGIHADDPLTGIAIFDTPDLKSFDTPQVMKNVPNSILNRVLSLKEGVADGFYTGSRRVITDPNPTWSPPDSLSNDLADNSSFKVSGIYNDLVPALHQDINGNSATKVVNAHTNTVLDKAGYSIAYTEVQPGASIEPYWMDDADEVIFVIAGDSIDVIRSGNGGKSCLDSFEIEQGFFALNEIGSTWTLTNNGDETAKVLRIFNSNHPSMTTLFDGYESLPEDVIKTMNYLEGNKGP</sequence>
<dbReference type="KEGG" id="fcy:FRACYDRAFT_249977"/>
<dbReference type="InterPro" id="IPR006045">
    <property type="entry name" value="Cupin_1"/>
</dbReference>
<gene>
    <name evidence="3" type="ORF">FRACYDRAFT_249977</name>
</gene>
<dbReference type="InterPro" id="IPR014710">
    <property type="entry name" value="RmlC-like_jellyroll"/>
</dbReference>
<dbReference type="Proteomes" id="UP000095751">
    <property type="component" value="Unassembled WGS sequence"/>
</dbReference>
<feature type="chain" id="PRO_5009192125" description="Cupin type-1 domain-containing protein" evidence="1">
    <location>
        <begin position="25"/>
        <end position="432"/>
    </location>
</feature>
<evidence type="ECO:0000256" key="1">
    <source>
        <dbReference type="SAM" id="SignalP"/>
    </source>
</evidence>
<keyword evidence="1" id="KW-0732">Signal</keyword>
<organism evidence="3 4">
    <name type="scientific">Fragilariopsis cylindrus CCMP1102</name>
    <dbReference type="NCBI Taxonomy" id="635003"/>
    <lineage>
        <taxon>Eukaryota</taxon>
        <taxon>Sar</taxon>
        <taxon>Stramenopiles</taxon>
        <taxon>Ochrophyta</taxon>
        <taxon>Bacillariophyta</taxon>
        <taxon>Bacillariophyceae</taxon>
        <taxon>Bacillariophycidae</taxon>
        <taxon>Bacillariales</taxon>
        <taxon>Bacillariaceae</taxon>
        <taxon>Fragilariopsis</taxon>
    </lineage>
</organism>
<dbReference type="SMART" id="SM00835">
    <property type="entry name" value="Cupin_1"/>
    <property type="match status" value="1"/>
</dbReference>
<dbReference type="Gene3D" id="2.60.120.10">
    <property type="entry name" value="Jelly Rolls"/>
    <property type="match status" value="2"/>
</dbReference>
<dbReference type="InterPro" id="IPR011051">
    <property type="entry name" value="RmlC_Cupin_sf"/>
</dbReference>
<dbReference type="PANTHER" id="PTHR31238">
    <property type="entry name" value="GERMIN-LIKE PROTEIN SUBFAMILY 3 MEMBER 3"/>
    <property type="match status" value="1"/>
</dbReference>
<accession>A0A1E7EQP1</accession>
<feature type="domain" description="Cupin type-1" evidence="2">
    <location>
        <begin position="65"/>
        <end position="245"/>
    </location>
</feature>
<dbReference type="OrthoDB" id="10263073at2759"/>
<feature type="signal peptide" evidence="1">
    <location>
        <begin position="1"/>
        <end position="24"/>
    </location>
</feature>
<proteinExistence type="predicted"/>
<protein>
    <recommendedName>
        <fullName evidence="2">Cupin type-1 domain-containing protein</fullName>
    </recommendedName>
</protein>
<dbReference type="EMBL" id="KV784381">
    <property type="protein sequence ID" value="OEU08189.1"/>
    <property type="molecule type" value="Genomic_DNA"/>
</dbReference>
<dbReference type="InParanoid" id="A0A1E7EQP1"/>
<dbReference type="AlphaFoldDB" id="A0A1E7EQP1"/>
<keyword evidence="4" id="KW-1185">Reference proteome</keyword>
<reference evidence="3 4" key="1">
    <citation type="submission" date="2016-09" db="EMBL/GenBank/DDBJ databases">
        <title>Extensive genetic diversity and differential bi-allelic expression allows diatom success in the polar Southern Ocean.</title>
        <authorList>
            <consortium name="DOE Joint Genome Institute"/>
            <person name="Mock T."/>
            <person name="Otillar R.P."/>
            <person name="Strauss J."/>
            <person name="Dupont C."/>
            <person name="Frickenhaus S."/>
            <person name="Maumus F."/>
            <person name="Mcmullan M."/>
            <person name="Sanges R."/>
            <person name="Schmutz J."/>
            <person name="Toseland A."/>
            <person name="Valas R."/>
            <person name="Veluchamy A."/>
            <person name="Ward B.J."/>
            <person name="Allen A."/>
            <person name="Barry K."/>
            <person name="Falciatore A."/>
            <person name="Ferrante M."/>
            <person name="Fortunato A.E."/>
            <person name="Gloeckner G."/>
            <person name="Gruber A."/>
            <person name="Hipkin R."/>
            <person name="Janech M."/>
            <person name="Kroth P."/>
            <person name="Leese F."/>
            <person name="Lindquist E."/>
            <person name="Lyon B.R."/>
            <person name="Martin J."/>
            <person name="Mayer C."/>
            <person name="Parker M."/>
            <person name="Quesneville H."/>
            <person name="Raymond J."/>
            <person name="Uhlig C."/>
            <person name="Valentin K.U."/>
            <person name="Worden A.Z."/>
            <person name="Armbrust E.V."/>
            <person name="Bowler C."/>
            <person name="Green B."/>
            <person name="Moulton V."/>
            <person name="Van Oosterhout C."/>
            <person name="Grigoriev I."/>
        </authorList>
    </citation>
    <scope>NUCLEOTIDE SEQUENCE [LARGE SCALE GENOMIC DNA]</scope>
    <source>
        <strain evidence="3 4">CCMP1102</strain>
    </source>
</reference>
<evidence type="ECO:0000313" key="3">
    <source>
        <dbReference type="EMBL" id="OEU08189.1"/>
    </source>
</evidence>
<evidence type="ECO:0000259" key="2">
    <source>
        <dbReference type="SMART" id="SM00835"/>
    </source>
</evidence>
<name>A0A1E7EQP1_9STRA</name>